<evidence type="ECO:0000313" key="5">
    <source>
        <dbReference type="EMBL" id="TEB09585.1"/>
    </source>
</evidence>
<evidence type="ECO:0000256" key="2">
    <source>
        <dbReference type="SAM" id="MobiDB-lite"/>
    </source>
</evidence>
<evidence type="ECO:0000259" key="4">
    <source>
        <dbReference type="Pfam" id="PF08334"/>
    </source>
</evidence>
<dbReference type="InterPro" id="IPR012902">
    <property type="entry name" value="N_methyl_site"/>
</dbReference>
<dbReference type="Proteomes" id="UP000297597">
    <property type="component" value="Unassembled WGS sequence"/>
</dbReference>
<keyword evidence="6" id="KW-1185">Reference proteome</keyword>
<dbReference type="InterPro" id="IPR045584">
    <property type="entry name" value="Pilin-like"/>
</dbReference>
<dbReference type="SUPFAM" id="SSF54523">
    <property type="entry name" value="Pili subunits"/>
    <property type="match status" value="1"/>
</dbReference>
<comment type="caution">
    <text evidence="5">The sequence shown here is derived from an EMBL/GenBank/DDBJ whole genome shotgun (WGS) entry which is preliminary data.</text>
</comment>
<feature type="domain" description="Type II secretion system protein GspG C-terminal" evidence="4">
    <location>
        <begin position="36"/>
        <end position="138"/>
    </location>
</feature>
<accession>A0A4Y7RKT3</accession>
<feature type="transmembrane region" description="Helical" evidence="3">
    <location>
        <begin position="12"/>
        <end position="36"/>
    </location>
</feature>
<dbReference type="EMBL" id="QFFZ01000043">
    <property type="protein sequence ID" value="TEB09585.1"/>
    <property type="molecule type" value="Genomic_DNA"/>
</dbReference>
<dbReference type="Pfam" id="PF07963">
    <property type="entry name" value="N_methyl"/>
    <property type="match status" value="1"/>
</dbReference>
<dbReference type="NCBIfam" id="TIGR02532">
    <property type="entry name" value="IV_pilin_GFxxxE"/>
    <property type="match status" value="1"/>
</dbReference>
<sequence>MLKQLLRKDEGFTMVEMMVVLIIIAVLIAGGIKFYLGYIENTKVTKAKAQISTMQASLDTYYAENGAYPQDSDDAKLKVKMLNAGLVDTGVPGDAPQVAGQDCLLNVADPWSSSSYYRYHSVDGTKYYIRTGKYTVQGQENTAVYGNGSAGTSNQPTVGTPTLP</sequence>
<keyword evidence="1" id="KW-0488">Methylation</keyword>
<dbReference type="InterPro" id="IPR000983">
    <property type="entry name" value="Bac_GSPG_pilin"/>
</dbReference>
<dbReference type="OrthoDB" id="2112705at2"/>
<dbReference type="PRINTS" id="PR00813">
    <property type="entry name" value="BCTERIALGSPG"/>
</dbReference>
<dbReference type="Pfam" id="PF08334">
    <property type="entry name" value="T2SSG"/>
    <property type="match status" value="1"/>
</dbReference>
<dbReference type="Gene3D" id="3.30.700.10">
    <property type="entry name" value="Glycoprotein, Type 4 Pilin"/>
    <property type="match status" value="1"/>
</dbReference>
<evidence type="ECO:0000256" key="3">
    <source>
        <dbReference type="SAM" id="Phobius"/>
    </source>
</evidence>
<reference evidence="5 6" key="1">
    <citation type="journal article" date="2018" name="Environ. Microbiol.">
        <title>Novel energy conservation strategies and behaviour of Pelotomaculum schinkii driving syntrophic propionate catabolism.</title>
        <authorList>
            <person name="Hidalgo-Ahumada C.A.P."/>
            <person name="Nobu M.K."/>
            <person name="Narihiro T."/>
            <person name="Tamaki H."/>
            <person name="Liu W.T."/>
            <person name="Kamagata Y."/>
            <person name="Stams A.J.M."/>
            <person name="Imachi H."/>
            <person name="Sousa D.Z."/>
        </authorList>
    </citation>
    <scope>NUCLEOTIDE SEQUENCE [LARGE SCALE GENOMIC DNA]</scope>
    <source>
        <strain evidence="5 6">MGP</strain>
    </source>
</reference>
<proteinExistence type="predicted"/>
<name>A0A4Y7RKT3_9FIRM</name>
<keyword evidence="3" id="KW-1133">Transmembrane helix</keyword>
<protein>
    <submittedName>
        <fullName evidence="5">Type II secretion system protein G</fullName>
    </submittedName>
</protein>
<dbReference type="InterPro" id="IPR013545">
    <property type="entry name" value="T2SS_protein-GspG_C"/>
</dbReference>
<dbReference type="RefSeq" id="WP_134214803.1">
    <property type="nucleotide sequence ID" value="NZ_QFFZ01000043.1"/>
</dbReference>
<dbReference type="GO" id="GO:0015627">
    <property type="term" value="C:type II protein secretion system complex"/>
    <property type="evidence" value="ECO:0007669"/>
    <property type="project" value="InterPro"/>
</dbReference>
<keyword evidence="3" id="KW-0812">Transmembrane</keyword>
<gene>
    <name evidence="5" type="primary">xcpT</name>
    <name evidence="5" type="ORF">Pmgp_03016</name>
</gene>
<evidence type="ECO:0000313" key="6">
    <source>
        <dbReference type="Proteomes" id="UP000297597"/>
    </source>
</evidence>
<feature type="region of interest" description="Disordered" evidence="2">
    <location>
        <begin position="145"/>
        <end position="164"/>
    </location>
</feature>
<organism evidence="5 6">
    <name type="scientific">Pelotomaculum propionicicum</name>
    <dbReference type="NCBI Taxonomy" id="258475"/>
    <lineage>
        <taxon>Bacteria</taxon>
        <taxon>Bacillati</taxon>
        <taxon>Bacillota</taxon>
        <taxon>Clostridia</taxon>
        <taxon>Eubacteriales</taxon>
        <taxon>Desulfotomaculaceae</taxon>
        <taxon>Pelotomaculum</taxon>
    </lineage>
</organism>
<evidence type="ECO:0000256" key="1">
    <source>
        <dbReference type="ARBA" id="ARBA00022481"/>
    </source>
</evidence>
<dbReference type="GO" id="GO:0015628">
    <property type="term" value="P:protein secretion by the type II secretion system"/>
    <property type="evidence" value="ECO:0007669"/>
    <property type="project" value="InterPro"/>
</dbReference>
<keyword evidence="3" id="KW-0472">Membrane</keyword>
<dbReference type="AlphaFoldDB" id="A0A4Y7RKT3"/>